<dbReference type="PROSITE" id="PS51736">
    <property type="entry name" value="RECOMBINASES_3"/>
    <property type="match status" value="1"/>
</dbReference>
<evidence type="ECO:0000313" key="3">
    <source>
        <dbReference type="EMBL" id="KHF40737.1"/>
    </source>
</evidence>
<comment type="caution">
    <text evidence="3">The sequence shown here is derived from an EMBL/GenBank/DDBJ whole genome shotgun (WGS) entry which is preliminary data.</text>
</comment>
<dbReference type="GO" id="GO:0003677">
    <property type="term" value="F:DNA binding"/>
    <property type="evidence" value="ECO:0007669"/>
    <property type="project" value="InterPro"/>
</dbReference>
<reference evidence="3 4" key="1">
    <citation type="submission" date="2014-09" db="EMBL/GenBank/DDBJ databases">
        <title>Genome sequencing and annotation of Bacillus Okhensis strain Kh10-101T.</title>
        <authorList>
            <person name="Prakash J.S."/>
        </authorList>
    </citation>
    <scope>NUCLEOTIDE SEQUENCE [LARGE SCALE GENOMIC DNA]</scope>
    <source>
        <strain evidence="4">Kh10-101T</strain>
    </source>
</reference>
<dbReference type="PANTHER" id="PTHR30461">
    <property type="entry name" value="DNA-INVERTASE FROM LAMBDOID PROPHAGE"/>
    <property type="match status" value="1"/>
</dbReference>
<dbReference type="PANTHER" id="PTHR30461:SF26">
    <property type="entry name" value="RESOLVASE HOMOLOG YNEB"/>
    <property type="match status" value="1"/>
</dbReference>
<dbReference type="EMBL" id="JRJU01000007">
    <property type="protein sequence ID" value="KHF40737.1"/>
    <property type="molecule type" value="Genomic_DNA"/>
</dbReference>
<feature type="domain" description="Resolvase/invertase-type recombinase catalytic" evidence="2">
    <location>
        <begin position="3"/>
        <end position="148"/>
    </location>
</feature>
<dbReference type="SMART" id="SM00857">
    <property type="entry name" value="Resolvase"/>
    <property type="match status" value="1"/>
</dbReference>
<dbReference type="Gene3D" id="3.40.50.1390">
    <property type="entry name" value="Resolvase, N-terminal catalytic domain"/>
    <property type="match status" value="1"/>
</dbReference>
<evidence type="ECO:0000256" key="1">
    <source>
        <dbReference type="ARBA" id="ARBA00009913"/>
    </source>
</evidence>
<evidence type="ECO:0000313" key="4">
    <source>
        <dbReference type="Proteomes" id="UP000030832"/>
    </source>
</evidence>
<dbReference type="InterPro" id="IPR050639">
    <property type="entry name" value="SSR_resolvase"/>
</dbReference>
<dbReference type="GO" id="GO:0000150">
    <property type="term" value="F:DNA strand exchange activity"/>
    <property type="evidence" value="ECO:0007669"/>
    <property type="project" value="InterPro"/>
</dbReference>
<dbReference type="OrthoDB" id="2731197at2"/>
<protein>
    <submittedName>
        <fullName evidence="3">Resolvase</fullName>
    </submittedName>
</protein>
<name>A0A0B0IIN3_9BACI</name>
<dbReference type="Proteomes" id="UP000030832">
    <property type="component" value="Unassembled WGS sequence"/>
</dbReference>
<dbReference type="SUPFAM" id="SSF53041">
    <property type="entry name" value="Resolvase-like"/>
    <property type="match status" value="1"/>
</dbReference>
<organism evidence="3 4">
    <name type="scientific">Halalkalibacter okhensis</name>
    <dbReference type="NCBI Taxonomy" id="333138"/>
    <lineage>
        <taxon>Bacteria</taxon>
        <taxon>Bacillati</taxon>
        <taxon>Bacillota</taxon>
        <taxon>Bacilli</taxon>
        <taxon>Bacillales</taxon>
        <taxon>Bacillaceae</taxon>
        <taxon>Halalkalibacter</taxon>
    </lineage>
</organism>
<proteinExistence type="inferred from homology"/>
<dbReference type="InterPro" id="IPR036162">
    <property type="entry name" value="Resolvase-like_N_sf"/>
</dbReference>
<gene>
    <name evidence="3" type="ORF">LQ50_08110</name>
</gene>
<accession>A0A0B0IIN3</accession>
<dbReference type="STRING" id="333138.LQ50_08110"/>
<dbReference type="InterPro" id="IPR006119">
    <property type="entry name" value="Resolv_N"/>
</dbReference>
<evidence type="ECO:0000259" key="2">
    <source>
        <dbReference type="PROSITE" id="PS51736"/>
    </source>
</evidence>
<sequence>MSKAVIYCRVSTNNKEQLSSLKRQAKELEEIALGKDLQIIDIVEEQASGYDVDREGMLQVLDYLQNGEANILLIQDDTRLGRGHAKIALLHQIRKLDVRVLTIQAEEELRLSEADEMVLEIVSIVEEFQRKLHNSKIKRGMKAAIKNGYRPERNLKNSVGAGRSKKEVPISEIIRLRNMELTFHDIAATLRGFGYDISKATVHRRYQQYREEQEERTQD</sequence>
<keyword evidence="4" id="KW-1185">Reference proteome</keyword>
<dbReference type="AlphaFoldDB" id="A0A0B0IIN3"/>
<comment type="similarity">
    <text evidence="1">Belongs to the site-specific recombinase resolvase family.</text>
</comment>
<dbReference type="eggNOG" id="COG1961">
    <property type="taxonomic scope" value="Bacteria"/>
</dbReference>
<dbReference type="CDD" id="cd00338">
    <property type="entry name" value="Ser_Recombinase"/>
    <property type="match status" value="1"/>
</dbReference>
<dbReference type="Pfam" id="PF00239">
    <property type="entry name" value="Resolvase"/>
    <property type="match status" value="1"/>
</dbReference>
<dbReference type="RefSeq" id="WP_034627759.1">
    <property type="nucleotide sequence ID" value="NZ_JRJU01000007.1"/>
</dbReference>